<keyword evidence="1" id="KW-0472">Membrane</keyword>
<organism evidence="4">
    <name type="scientific">Nippostrongylus brasiliensis</name>
    <name type="common">Rat hookworm</name>
    <dbReference type="NCBI Taxonomy" id="27835"/>
    <lineage>
        <taxon>Eukaryota</taxon>
        <taxon>Metazoa</taxon>
        <taxon>Ecdysozoa</taxon>
        <taxon>Nematoda</taxon>
        <taxon>Chromadorea</taxon>
        <taxon>Rhabditida</taxon>
        <taxon>Rhabditina</taxon>
        <taxon>Rhabditomorpha</taxon>
        <taxon>Strongyloidea</taxon>
        <taxon>Heligmosomidae</taxon>
        <taxon>Nippostrongylus</taxon>
    </lineage>
</organism>
<evidence type="ECO:0000313" key="2">
    <source>
        <dbReference type="EMBL" id="VDL76937.1"/>
    </source>
</evidence>
<name>A0A0N4YAD8_NIPBR</name>
<reference evidence="2 3" key="2">
    <citation type="submission" date="2018-11" db="EMBL/GenBank/DDBJ databases">
        <authorList>
            <consortium name="Pathogen Informatics"/>
        </authorList>
    </citation>
    <scope>NUCLEOTIDE SEQUENCE [LARGE SCALE GENOMIC DNA]</scope>
</reference>
<evidence type="ECO:0000313" key="4">
    <source>
        <dbReference type="WBParaSite" id="NBR_0001334701-mRNA-1"/>
    </source>
</evidence>
<dbReference type="EMBL" id="UYSL01021013">
    <property type="protein sequence ID" value="VDL76937.1"/>
    <property type="molecule type" value="Genomic_DNA"/>
</dbReference>
<keyword evidence="3" id="KW-1185">Reference proteome</keyword>
<protein>
    <submittedName>
        <fullName evidence="4">Secreted protein</fullName>
    </submittedName>
</protein>
<dbReference type="Proteomes" id="UP000271162">
    <property type="component" value="Unassembled WGS sequence"/>
</dbReference>
<keyword evidence="1" id="KW-1133">Transmembrane helix</keyword>
<evidence type="ECO:0000256" key="1">
    <source>
        <dbReference type="SAM" id="Phobius"/>
    </source>
</evidence>
<feature type="transmembrane region" description="Helical" evidence="1">
    <location>
        <begin position="52"/>
        <end position="83"/>
    </location>
</feature>
<dbReference type="WBParaSite" id="NBR_0001334701-mRNA-1">
    <property type="protein sequence ID" value="NBR_0001334701-mRNA-1"/>
    <property type="gene ID" value="NBR_0001334701"/>
</dbReference>
<dbReference type="AlphaFoldDB" id="A0A0N4YAD8"/>
<gene>
    <name evidence="2" type="ORF">NBR_LOCUS13348</name>
</gene>
<accession>A0A0N4YAD8</accession>
<evidence type="ECO:0000313" key="3">
    <source>
        <dbReference type="Proteomes" id="UP000271162"/>
    </source>
</evidence>
<reference evidence="4" key="1">
    <citation type="submission" date="2017-02" db="UniProtKB">
        <authorList>
            <consortium name="WormBaseParasite"/>
        </authorList>
    </citation>
    <scope>IDENTIFICATION</scope>
</reference>
<keyword evidence="1" id="KW-0812">Transmembrane</keyword>
<sequence>MAAVALVNRWKPNRSVFVSFFTALCVWCRCNFWDSWEMEFASPPVPPDPPAVVVGAAVVGASVVGASVVGASVVGAAVVGCVLTQREPSHVDGVYTVQSLHGCPVA</sequence>
<proteinExistence type="predicted"/>